<reference evidence="1 2" key="1">
    <citation type="submission" date="2013-07" db="EMBL/GenBank/DDBJ databases">
        <title>The Genome Sequence of Cryptococcus heveanensis BCC8398.</title>
        <authorList>
            <consortium name="The Broad Institute Genome Sequencing Platform"/>
            <person name="Cuomo C."/>
            <person name="Litvintseva A."/>
            <person name="Chen Y."/>
            <person name="Heitman J."/>
            <person name="Sun S."/>
            <person name="Springer D."/>
            <person name="Dromer F."/>
            <person name="Young S.K."/>
            <person name="Zeng Q."/>
            <person name="Gargeya S."/>
            <person name="Fitzgerald M."/>
            <person name="Abouelleil A."/>
            <person name="Alvarado L."/>
            <person name="Berlin A.M."/>
            <person name="Chapman S.B."/>
            <person name="Dewar J."/>
            <person name="Goldberg J."/>
            <person name="Griggs A."/>
            <person name="Gujja S."/>
            <person name="Hansen M."/>
            <person name="Howarth C."/>
            <person name="Imamovic A."/>
            <person name="Larimer J."/>
            <person name="McCowan C."/>
            <person name="Murphy C."/>
            <person name="Pearson M."/>
            <person name="Priest M."/>
            <person name="Roberts A."/>
            <person name="Saif S."/>
            <person name="Shea T."/>
            <person name="Sykes S."/>
            <person name="Wortman J."/>
            <person name="Nusbaum C."/>
            <person name="Birren B."/>
        </authorList>
    </citation>
    <scope>NUCLEOTIDE SEQUENCE [LARGE SCALE GENOMIC DNA]</scope>
    <source>
        <strain evidence="1 2">BCC8398</strain>
    </source>
</reference>
<evidence type="ECO:0000313" key="1">
    <source>
        <dbReference type="EMBL" id="OCF35646.1"/>
    </source>
</evidence>
<reference evidence="2" key="2">
    <citation type="submission" date="2013-12" db="EMBL/GenBank/DDBJ databases">
        <title>Evolution of pathogenesis and genome organization in the Tremellales.</title>
        <authorList>
            <person name="Cuomo C."/>
            <person name="Litvintseva A."/>
            <person name="Heitman J."/>
            <person name="Chen Y."/>
            <person name="Sun S."/>
            <person name="Springer D."/>
            <person name="Dromer F."/>
            <person name="Young S."/>
            <person name="Zeng Q."/>
            <person name="Chapman S."/>
            <person name="Gujja S."/>
            <person name="Saif S."/>
            <person name="Birren B."/>
        </authorList>
    </citation>
    <scope>NUCLEOTIDE SEQUENCE [LARGE SCALE GENOMIC DNA]</scope>
    <source>
        <strain evidence="2">BCC8398</strain>
    </source>
</reference>
<dbReference type="Proteomes" id="UP000092666">
    <property type="component" value="Unassembled WGS sequence"/>
</dbReference>
<dbReference type="EMBL" id="KI669498">
    <property type="protein sequence ID" value="OCF35646.1"/>
    <property type="molecule type" value="Genomic_DNA"/>
</dbReference>
<dbReference type="AlphaFoldDB" id="A0A1B9GX93"/>
<keyword evidence="2" id="KW-1185">Reference proteome</keyword>
<proteinExistence type="predicted"/>
<protein>
    <recommendedName>
        <fullName evidence="3">37S ribosomal protein S25, mitochondrial</fullName>
    </recommendedName>
</protein>
<sequence>MQLRKQPMTVLTQLLLASTRSRAPSNRIRPPSALYHSFVKVESPPAPLPSSFQPYTTAGVITYTQPSSPQKFNFYDPYSPDPSDHIIDLTPGTDYSDKPDVMEYLRSMGQRRGYVGKQWYSENVERGRAYLEEEMKQGRGFFVRQLPEGFFSSPKVTRRRRQAWVHLAQLEEIEDAALDKSTENPDYWLEAQRKYLAAGKGWDYCSGLSQWDSVAYDDDDLYPARTGLLKTNIRAPIPSDLKHIQPTDDEYPRLIRELYRWTVHPVSPAYLESLCPAGYIYCSRNGSLKDESARFKTDDRPEPYVPMDPNDWGADSDGETVHPDAVIGNWMERAEIRRAKADGRWDAWEKERLQGERIRQAQMEQTGEVTLHYATG</sequence>
<gene>
    <name evidence="1" type="ORF">I316_02701</name>
</gene>
<name>A0A1B9GX93_9TREE</name>
<organism evidence="1 2">
    <name type="scientific">Kwoniella heveanensis BCC8398</name>
    <dbReference type="NCBI Taxonomy" id="1296120"/>
    <lineage>
        <taxon>Eukaryota</taxon>
        <taxon>Fungi</taxon>
        <taxon>Dikarya</taxon>
        <taxon>Basidiomycota</taxon>
        <taxon>Agaricomycotina</taxon>
        <taxon>Tremellomycetes</taxon>
        <taxon>Tremellales</taxon>
        <taxon>Cryptococcaceae</taxon>
        <taxon>Kwoniella</taxon>
    </lineage>
</organism>
<evidence type="ECO:0000313" key="2">
    <source>
        <dbReference type="Proteomes" id="UP000092666"/>
    </source>
</evidence>
<evidence type="ECO:0008006" key="3">
    <source>
        <dbReference type="Google" id="ProtNLM"/>
    </source>
</evidence>
<accession>A0A1B9GX93</accession>